<dbReference type="OrthoDB" id="272703at2759"/>
<feature type="domain" description="RRM" evidence="3">
    <location>
        <begin position="10"/>
        <end position="88"/>
    </location>
</feature>
<keyword evidence="1" id="KW-0694">RNA-binding</keyword>
<keyword evidence="5" id="KW-1185">Reference proteome</keyword>
<dbReference type="AlphaFoldDB" id="A0A1E5WJE9"/>
<dbReference type="GO" id="GO:0005847">
    <property type="term" value="C:mRNA cleavage and polyadenylation specificity factor complex"/>
    <property type="evidence" value="ECO:0007669"/>
    <property type="project" value="TreeGrafter"/>
</dbReference>
<evidence type="ECO:0000256" key="1">
    <source>
        <dbReference type="PROSITE-ProRule" id="PRU00176"/>
    </source>
</evidence>
<protein>
    <recommendedName>
        <fullName evidence="3">RRM domain-containing protein</fullName>
    </recommendedName>
</protein>
<dbReference type="Pfam" id="PF00076">
    <property type="entry name" value="RRM_1"/>
    <property type="match status" value="1"/>
</dbReference>
<dbReference type="STRING" id="888268.A0A1E5WJE9"/>
<dbReference type="InterPro" id="IPR035979">
    <property type="entry name" value="RBD_domain_sf"/>
</dbReference>
<proteinExistence type="predicted"/>
<dbReference type="PROSITE" id="PS50102">
    <property type="entry name" value="RRM"/>
    <property type="match status" value="1"/>
</dbReference>
<evidence type="ECO:0000313" key="5">
    <source>
        <dbReference type="Proteomes" id="UP000095767"/>
    </source>
</evidence>
<feature type="compositionally biased region" description="Gly residues" evidence="2">
    <location>
        <begin position="139"/>
        <end position="151"/>
    </location>
</feature>
<gene>
    <name evidence="4" type="ORF">BAE44_0001525</name>
</gene>
<evidence type="ECO:0000256" key="2">
    <source>
        <dbReference type="SAM" id="MobiDB-lite"/>
    </source>
</evidence>
<dbReference type="Gene3D" id="3.30.70.330">
    <property type="match status" value="1"/>
</dbReference>
<dbReference type="Proteomes" id="UP000095767">
    <property type="component" value="Unassembled WGS sequence"/>
</dbReference>
<sequence length="195" mass="20443">MAAASCRCSSIVFVGNIPYHASEEELRAACEEIGPVVSLRVATDKDTTRPRGFAFVEYLDDQTALSACRNLHGRALRGRELRVGLARRTEATADGDDDDELNRRARRVAAAAGRPAQRRRDGVSGGAEPAAAARDAGRAGAGGPGDRGAGDAGVRRAGAGDRERPGVSPDPSGQPPPPRLRRLEDGKPVLGVVRS</sequence>
<dbReference type="GO" id="GO:0003729">
    <property type="term" value="F:mRNA binding"/>
    <property type="evidence" value="ECO:0007669"/>
    <property type="project" value="TreeGrafter"/>
</dbReference>
<dbReference type="InterPro" id="IPR000504">
    <property type="entry name" value="RRM_dom"/>
</dbReference>
<reference evidence="4 5" key="1">
    <citation type="submission" date="2016-09" db="EMBL/GenBank/DDBJ databases">
        <title>The draft genome of Dichanthelium oligosanthes: A C3 panicoid grass species.</title>
        <authorList>
            <person name="Studer A.J."/>
            <person name="Schnable J.C."/>
            <person name="Brutnell T.P."/>
        </authorList>
    </citation>
    <scope>NUCLEOTIDE SEQUENCE [LARGE SCALE GENOMIC DNA]</scope>
    <source>
        <strain evidence="5">cv. Kellogg 1175</strain>
        <tissue evidence="4">Leaf</tissue>
    </source>
</reference>
<evidence type="ECO:0000259" key="3">
    <source>
        <dbReference type="PROSITE" id="PS50102"/>
    </source>
</evidence>
<name>A0A1E5WJE9_9POAL</name>
<dbReference type="EMBL" id="LWDX02005495">
    <property type="protein sequence ID" value="OEL37454.1"/>
    <property type="molecule type" value="Genomic_DNA"/>
</dbReference>
<dbReference type="InterPro" id="IPR012677">
    <property type="entry name" value="Nucleotide-bd_a/b_plait_sf"/>
</dbReference>
<dbReference type="SUPFAM" id="SSF54928">
    <property type="entry name" value="RNA-binding domain, RBD"/>
    <property type="match status" value="1"/>
</dbReference>
<dbReference type="PANTHER" id="PTHR45735">
    <property type="entry name" value="CLEAVAGE STIMULATION FACTOR SUBUNIT 2"/>
    <property type="match status" value="1"/>
</dbReference>
<evidence type="ECO:0000313" key="4">
    <source>
        <dbReference type="EMBL" id="OEL37454.1"/>
    </source>
</evidence>
<dbReference type="SMART" id="SM00360">
    <property type="entry name" value="RRM"/>
    <property type="match status" value="1"/>
</dbReference>
<dbReference type="PANTHER" id="PTHR45735:SF8">
    <property type="entry name" value="RRM DOMAIN-CONTAINING PROTEIN"/>
    <property type="match status" value="1"/>
</dbReference>
<accession>A0A1E5WJE9</accession>
<organism evidence="4 5">
    <name type="scientific">Dichanthelium oligosanthes</name>
    <dbReference type="NCBI Taxonomy" id="888268"/>
    <lineage>
        <taxon>Eukaryota</taxon>
        <taxon>Viridiplantae</taxon>
        <taxon>Streptophyta</taxon>
        <taxon>Embryophyta</taxon>
        <taxon>Tracheophyta</taxon>
        <taxon>Spermatophyta</taxon>
        <taxon>Magnoliopsida</taxon>
        <taxon>Liliopsida</taxon>
        <taxon>Poales</taxon>
        <taxon>Poaceae</taxon>
        <taxon>PACMAD clade</taxon>
        <taxon>Panicoideae</taxon>
        <taxon>Panicodae</taxon>
        <taxon>Paniceae</taxon>
        <taxon>Dichantheliinae</taxon>
        <taxon>Dichanthelium</taxon>
    </lineage>
</organism>
<comment type="caution">
    <text evidence="4">The sequence shown here is derived from an EMBL/GenBank/DDBJ whole genome shotgun (WGS) entry which is preliminary data.</text>
</comment>
<feature type="region of interest" description="Disordered" evidence="2">
    <location>
        <begin position="107"/>
        <end position="195"/>
    </location>
</feature>